<reference evidence="2 3" key="1">
    <citation type="journal article" date="2018" name="Front. Microbiol.">
        <title>Genomic and genetic insights into a cosmopolitan fungus, Paecilomyces variotii (Eurotiales).</title>
        <authorList>
            <person name="Urquhart A.S."/>
            <person name="Mondo S.J."/>
            <person name="Makela M.R."/>
            <person name="Hane J.K."/>
            <person name="Wiebenga A."/>
            <person name="He G."/>
            <person name="Mihaltcheva S."/>
            <person name="Pangilinan J."/>
            <person name="Lipzen A."/>
            <person name="Barry K."/>
            <person name="de Vries R.P."/>
            <person name="Grigoriev I.V."/>
            <person name="Idnurm A."/>
        </authorList>
    </citation>
    <scope>NUCLEOTIDE SEQUENCE [LARGE SCALE GENOMIC DNA]</scope>
    <source>
        <strain evidence="2 3">CBS 101075</strain>
    </source>
</reference>
<dbReference type="RefSeq" id="XP_028488060.1">
    <property type="nucleotide sequence ID" value="XM_028630031.1"/>
</dbReference>
<evidence type="ECO:0000313" key="3">
    <source>
        <dbReference type="Proteomes" id="UP000283841"/>
    </source>
</evidence>
<evidence type="ECO:0000256" key="1">
    <source>
        <dbReference type="SAM" id="MobiDB-lite"/>
    </source>
</evidence>
<proteinExistence type="predicted"/>
<comment type="caution">
    <text evidence="2">The sequence shown here is derived from an EMBL/GenBank/DDBJ whole genome shotgun (WGS) entry which is preliminary data.</text>
</comment>
<sequence>MATYPSPYTPWYPGMFEGKCPVIDFSYEEVTTTQGEAKNVSAHAKEEPIAVSAHAKETPITGSYQPEEWEIQDIRPYLTSREWRIYLNCHPKHRSELMMKANDRANMETPPVLLGSISSEKTKEEIPISQEDKRSKQFEAGSTSKMADLAAGNVDVIEDNVKSYTRGILPQKRRISQPGDIDIEDNKILCRRDPSLSDGDRV</sequence>
<dbReference type="Proteomes" id="UP000283841">
    <property type="component" value="Unassembled WGS sequence"/>
</dbReference>
<feature type="region of interest" description="Disordered" evidence="1">
    <location>
        <begin position="119"/>
        <end position="140"/>
    </location>
</feature>
<dbReference type="VEuPathDB" id="FungiDB:C8Q69DRAFT_458846"/>
<accession>A0A443I2Z9</accession>
<evidence type="ECO:0000313" key="2">
    <source>
        <dbReference type="EMBL" id="RWQ98415.1"/>
    </source>
</evidence>
<dbReference type="AlphaFoldDB" id="A0A443I2Z9"/>
<dbReference type="EMBL" id="RCNU01000002">
    <property type="protein sequence ID" value="RWQ98415.1"/>
    <property type="molecule type" value="Genomic_DNA"/>
</dbReference>
<keyword evidence="3" id="KW-1185">Reference proteome</keyword>
<dbReference type="GeneID" id="39599308"/>
<gene>
    <name evidence="2" type="ORF">C8Q69DRAFT_458846</name>
</gene>
<protein>
    <submittedName>
        <fullName evidence="2">Uncharacterized protein</fullName>
    </submittedName>
</protein>
<organism evidence="2 3">
    <name type="scientific">Byssochlamys spectabilis</name>
    <name type="common">Paecilomyces variotii</name>
    <dbReference type="NCBI Taxonomy" id="264951"/>
    <lineage>
        <taxon>Eukaryota</taxon>
        <taxon>Fungi</taxon>
        <taxon>Dikarya</taxon>
        <taxon>Ascomycota</taxon>
        <taxon>Pezizomycotina</taxon>
        <taxon>Eurotiomycetes</taxon>
        <taxon>Eurotiomycetidae</taxon>
        <taxon>Eurotiales</taxon>
        <taxon>Thermoascaceae</taxon>
        <taxon>Paecilomyces</taxon>
    </lineage>
</organism>
<feature type="compositionally biased region" description="Basic and acidic residues" evidence="1">
    <location>
        <begin position="120"/>
        <end position="137"/>
    </location>
</feature>
<name>A0A443I2Z9_BYSSP</name>